<name>A0A261Y1P8_9FUNG</name>
<protein>
    <recommendedName>
        <fullName evidence="2">DUF2423 domain-containing protein</fullName>
    </recommendedName>
</protein>
<proteinExistence type="predicted"/>
<evidence type="ECO:0000313" key="3">
    <source>
        <dbReference type="EMBL" id="OZJ04532.1"/>
    </source>
</evidence>
<keyword evidence="4" id="KW-1185">Reference proteome</keyword>
<accession>A0A261Y1P8</accession>
<feature type="compositionally biased region" description="Basic residues" evidence="1">
    <location>
        <begin position="62"/>
        <end position="78"/>
    </location>
</feature>
<feature type="region of interest" description="Disordered" evidence="1">
    <location>
        <begin position="39"/>
        <end position="78"/>
    </location>
</feature>
<dbReference type="AlphaFoldDB" id="A0A261Y1P8"/>
<comment type="caution">
    <text evidence="3">The sequence shown here is derived from an EMBL/GenBank/DDBJ whole genome shotgun (WGS) entry which is preliminary data.</text>
</comment>
<dbReference type="InterPro" id="IPR019434">
    <property type="entry name" value="DUF2423"/>
</dbReference>
<dbReference type="Pfam" id="PF10338">
    <property type="entry name" value="YBL028C_N"/>
    <property type="match status" value="1"/>
</dbReference>
<feature type="domain" description="DUF2423" evidence="2">
    <location>
        <begin position="1"/>
        <end position="39"/>
    </location>
</feature>
<dbReference type="EMBL" id="MVBO01000037">
    <property type="protein sequence ID" value="OZJ04532.1"/>
    <property type="molecule type" value="Genomic_DNA"/>
</dbReference>
<reference evidence="3 4" key="1">
    <citation type="journal article" date="2017" name="Mycologia">
        <title>Bifiguratus adelaidae, gen. et sp. nov., a new member of Mucoromycotina in endophytic and soil-dwelling habitats.</title>
        <authorList>
            <person name="Torres-Cruz T.J."/>
            <person name="Billingsley Tobias T.L."/>
            <person name="Almatruk M."/>
            <person name="Hesse C."/>
            <person name="Kuske C.R."/>
            <person name="Desiro A."/>
            <person name="Benucci G.M."/>
            <person name="Bonito G."/>
            <person name="Stajich J.E."/>
            <person name="Dunlap C."/>
            <person name="Arnold A.E."/>
            <person name="Porras-Alfaro A."/>
        </authorList>
    </citation>
    <scope>NUCLEOTIDE SEQUENCE [LARGE SCALE GENOMIC DNA]</scope>
    <source>
        <strain evidence="3 4">AZ0501</strain>
    </source>
</reference>
<evidence type="ECO:0000256" key="1">
    <source>
        <dbReference type="SAM" id="MobiDB-lite"/>
    </source>
</evidence>
<dbReference type="Proteomes" id="UP000242875">
    <property type="component" value="Unassembled WGS sequence"/>
</dbReference>
<dbReference type="OrthoDB" id="4087970at2759"/>
<evidence type="ECO:0000259" key="2">
    <source>
        <dbReference type="Pfam" id="PF10338"/>
    </source>
</evidence>
<gene>
    <name evidence="3" type="ORF">BZG36_03991</name>
</gene>
<organism evidence="3 4">
    <name type="scientific">Bifiguratus adelaidae</name>
    <dbReference type="NCBI Taxonomy" id="1938954"/>
    <lineage>
        <taxon>Eukaryota</taxon>
        <taxon>Fungi</taxon>
        <taxon>Fungi incertae sedis</taxon>
        <taxon>Mucoromycota</taxon>
        <taxon>Mucoromycotina</taxon>
        <taxon>Endogonomycetes</taxon>
        <taxon>Endogonales</taxon>
        <taxon>Endogonales incertae sedis</taxon>
        <taxon>Bifiguratus</taxon>
    </lineage>
</organism>
<sequence>MAKGLRAKSKVRARGIKRKAIFDPVEQARLNRLSKKLEVKTDGDAMMQDGDKKISTSGPRSDKHKKRLAKQKRSKTTF</sequence>
<evidence type="ECO:0000313" key="4">
    <source>
        <dbReference type="Proteomes" id="UP000242875"/>
    </source>
</evidence>
<feature type="compositionally biased region" description="Basic and acidic residues" evidence="1">
    <location>
        <begin position="39"/>
        <end position="54"/>
    </location>
</feature>